<evidence type="ECO:0000259" key="1">
    <source>
        <dbReference type="Pfam" id="PF13456"/>
    </source>
</evidence>
<dbReference type="InterPro" id="IPR012337">
    <property type="entry name" value="RNaseH-like_sf"/>
</dbReference>
<evidence type="ECO:0000313" key="2">
    <source>
        <dbReference type="EMBL" id="CAI0475332.1"/>
    </source>
</evidence>
<dbReference type="PANTHER" id="PTHR47723">
    <property type="entry name" value="OS05G0353850 PROTEIN"/>
    <property type="match status" value="1"/>
</dbReference>
<accession>A0AAV0PY27</accession>
<dbReference type="InterPro" id="IPR036397">
    <property type="entry name" value="RNaseH_sf"/>
</dbReference>
<feature type="domain" description="RNase H type-1" evidence="1">
    <location>
        <begin position="3"/>
        <end position="94"/>
    </location>
</feature>
<protein>
    <recommendedName>
        <fullName evidence="1">RNase H type-1 domain-containing protein</fullName>
    </recommendedName>
</protein>
<dbReference type="AlphaFoldDB" id="A0AAV0PY27"/>
<dbReference type="Pfam" id="PF13456">
    <property type="entry name" value="RVT_3"/>
    <property type="match status" value="1"/>
</dbReference>
<sequence>MAAAKRIKGEHDPQMGEALAAEFGLQLARQHQLGALVLETDCLSVVNCVSNAANDQTEFGVVCRSIHRLLEETGDGECKHVSWTANKATHIMAHLDMNWNVVEVLFDRPPICLLDQLELDSVMVDHD</sequence>
<dbReference type="Gene3D" id="3.30.420.10">
    <property type="entry name" value="Ribonuclease H-like superfamily/Ribonuclease H"/>
    <property type="match status" value="1"/>
</dbReference>
<dbReference type="CDD" id="cd06222">
    <property type="entry name" value="RNase_H_like"/>
    <property type="match status" value="1"/>
</dbReference>
<reference evidence="2" key="1">
    <citation type="submission" date="2022-08" db="EMBL/GenBank/DDBJ databases">
        <authorList>
            <person name="Gutierrez-Valencia J."/>
        </authorList>
    </citation>
    <scope>NUCLEOTIDE SEQUENCE</scope>
</reference>
<dbReference type="InterPro" id="IPR002156">
    <property type="entry name" value="RNaseH_domain"/>
</dbReference>
<dbReference type="EMBL" id="CAMGYJ010000009">
    <property type="protein sequence ID" value="CAI0475332.1"/>
    <property type="molecule type" value="Genomic_DNA"/>
</dbReference>
<dbReference type="SUPFAM" id="SSF53098">
    <property type="entry name" value="Ribonuclease H-like"/>
    <property type="match status" value="1"/>
</dbReference>
<evidence type="ECO:0000313" key="3">
    <source>
        <dbReference type="Proteomes" id="UP001154282"/>
    </source>
</evidence>
<dbReference type="GO" id="GO:0004523">
    <property type="term" value="F:RNA-DNA hybrid ribonuclease activity"/>
    <property type="evidence" value="ECO:0007669"/>
    <property type="project" value="InterPro"/>
</dbReference>
<gene>
    <name evidence="2" type="ORF">LITE_LOCUS40379</name>
</gene>
<proteinExistence type="predicted"/>
<comment type="caution">
    <text evidence="2">The sequence shown here is derived from an EMBL/GenBank/DDBJ whole genome shotgun (WGS) entry which is preliminary data.</text>
</comment>
<organism evidence="2 3">
    <name type="scientific">Linum tenue</name>
    <dbReference type="NCBI Taxonomy" id="586396"/>
    <lineage>
        <taxon>Eukaryota</taxon>
        <taxon>Viridiplantae</taxon>
        <taxon>Streptophyta</taxon>
        <taxon>Embryophyta</taxon>
        <taxon>Tracheophyta</taxon>
        <taxon>Spermatophyta</taxon>
        <taxon>Magnoliopsida</taxon>
        <taxon>eudicotyledons</taxon>
        <taxon>Gunneridae</taxon>
        <taxon>Pentapetalae</taxon>
        <taxon>rosids</taxon>
        <taxon>fabids</taxon>
        <taxon>Malpighiales</taxon>
        <taxon>Linaceae</taxon>
        <taxon>Linum</taxon>
    </lineage>
</organism>
<dbReference type="InterPro" id="IPR044730">
    <property type="entry name" value="RNase_H-like_dom_plant"/>
</dbReference>
<keyword evidence="3" id="KW-1185">Reference proteome</keyword>
<dbReference type="GO" id="GO:0003676">
    <property type="term" value="F:nucleic acid binding"/>
    <property type="evidence" value="ECO:0007669"/>
    <property type="project" value="InterPro"/>
</dbReference>
<dbReference type="Proteomes" id="UP001154282">
    <property type="component" value="Unassembled WGS sequence"/>
</dbReference>
<dbReference type="InterPro" id="IPR053151">
    <property type="entry name" value="RNase_H-like"/>
</dbReference>
<name>A0AAV0PY27_9ROSI</name>
<dbReference type="PANTHER" id="PTHR47723:SF24">
    <property type="entry name" value="RNASE H TYPE-1 DOMAIN-CONTAINING PROTEIN"/>
    <property type="match status" value="1"/>
</dbReference>